<dbReference type="PANTHER" id="PTHR40400">
    <property type="entry name" value="SLR1512 PROTEIN"/>
    <property type="match status" value="1"/>
</dbReference>
<dbReference type="Proteomes" id="UP000503447">
    <property type="component" value="Chromosome"/>
</dbReference>
<dbReference type="InterPro" id="IPR010293">
    <property type="entry name" value="Sbt_1"/>
</dbReference>
<evidence type="ECO:0000313" key="2">
    <source>
        <dbReference type="EMBL" id="QJW96359.1"/>
    </source>
</evidence>
<dbReference type="KEGG" id="ftj:FTUN_3916"/>
<evidence type="ECO:0000313" key="3">
    <source>
        <dbReference type="Proteomes" id="UP000503447"/>
    </source>
</evidence>
<feature type="transmembrane region" description="Helical" evidence="1">
    <location>
        <begin position="40"/>
        <end position="60"/>
    </location>
</feature>
<keyword evidence="1" id="KW-0812">Transmembrane</keyword>
<feature type="transmembrane region" description="Helical" evidence="1">
    <location>
        <begin position="259"/>
        <end position="282"/>
    </location>
</feature>
<dbReference type="EMBL" id="CP053452">
    <property type="protein sequence ID" value="QJW96359.1"/>
    <property type="molecule type" value="Genomic_DNA"/>
</dbReference>
<dbReference type="RefSeq" id="WP_171471961.1">
    <property type="nucleotide sequence ID" value="NZ_CP053452.2"/>
</dbReference>
<keyword evidence="3" id="KW-1185">Reference proteome</keyword>
<feature type="transmembrane region" description="Helical" evidence="1">
    <location>
        <begin position="143"/>
        <end position="162"/>
    </location>
</feature>
<feature type="transmembrane region" description="Helical" evidence="1">
    <location>
        <begin position="12"/>
        <end position="28"/>
    </location>
</feature>
<feature type="transmembrane region" description="Helical" evidence="1">
    <location>
        <begin position="235"/>
        <end position="253"/>
    </location>
</feature>
<dbReference type="AlphaFoldDB" id="A0A6M5YQU5"/>
<dbReference type="PANTHER" id="PTHR40400:SF1">
    <property type="entry name" value="SLR1512 PROTEIN"/>
    <property type="match status" value="1"/>
</dbReference>
<feature type="transmembrane region" description="Helical" evidence="1">
    <location>
        <begin position="294"/>
        <end position="316"/>
    </location>
</feature>
<gene>
    <name evidence="2" type="ORF">FTUN_3916</name>
</gene>
<name>A0A6M5YQU5_9BACT</name>
<keyword evidence="1" id="KW-1133">Transmembrane helix</keyword>
<sequence length="324" mass="32899">MPTTSPLTDNLLSPAVLAFVLGLSARLVKGDLSLPKDAFGLIAAYLLFAIGLKGGVELAHAPAGAVAGPALVTLLLGCLTPVTAYLVLRKFCRLGAADAAGVAAHYGSVSAVTFIAAQAFVAAQGAPAEGFMPTLVTVLESPGINIALAIGLMAAGGGRRLSTALHEVFTSRGLLLLIGGLVVGLVMGEKNWADVALFYDTKGPVFRGSLCLFLLHMGALAGERLADLKSVGPRLLAFAVGVPVAHGGLGVWLGHLSGLSVGGAAVLGAMAASASYIAAPPAVRLTLPEANPTYSLTCALGVTFPFNILVGIPLYYEMARRMGE</sequence>
<protein>
    <submittedName>
        <fullName evidence="2">Putative sodium-dependent bicarbonate transporter</fullName>
    </submittedName>
</protein>
<feature type="transmembrane region" description="Helical" evidence="1">
    <location>
        <begin position="100"/>
        <end position="123"/>
    </location>
</feature>
<dbReference type="Pfam" id="PF05982">
    <property type="entry name" value="Sbt_1"/>
    <property type="match status" value="1"/>
</dbReference>
<evidence type="ECO:0000256" key="1">
    <source>
        <dbReference type="SAM" id="Phobius"/>
    </source>
</evidence>
<reference evidence="3" key="1">
    <citation type="submission" date="2020-05" db="EMBL/GenBank/DDBJ databases">
        <title>Frigoriglobus tundricola gen. nov., sp. nov., a psychrotolerant cellulolytic planctomycete of the family Gemmataceae with two divergent copies of 16S rRNA gene.</title>
        <authorList>
            <person name="Kulichevskaya I.S."/>
            <person name="Ivanova A.A."/>
            <person name="Naumoff D.G."/>
            <person name="Beletsky A.V."/>
            <person name="Rijpstra W.I.C."/>
            <person name="Sinninghe Damste J.S."/>
            <person name="Mardanov A.V."/>
            <person name="Ravin N.V."/>
            <person name="Dedysh S.N."/>
        </authorList>
    </citation>
    <scope>NUCLEOTIDE SEQUENCE [LARGE SCALE GENOMIC DNA]</scope>
    <source>
        <strain evidence="3">PL17</strain>
    </source>
</reference>
<organism evidence="2 3">
    <name type="scientific">Frigoriglobus tundricola</name>
    <dbReference type="NCBI Taxonomy" id="2774151"/>
    <lineage>
        <taxon>Bacteria</taxon>
        <taxon>Pseudomonadati</taxon>
        <taxon>Planctomycetota</taxon>
        <taxon>Planctomycetia</taxon>
        <taxon>Gemmatales</taxon>
        <taxon>Gemmataceae</taxon>
        <taxon>Frigoriglobus</taxon>
    </lineage>
</organism>
<accession>A0A6M5YQU5</accession>
<feature type="transmembrane region" description="Helical" evidence="1">
    <location>
        <begin position="174"/>
        <end position="193"/>
    </location>
</feature>
<feature type="transmembrane region" description="Helical" evidence="1">
    <location>
        <begin position="66"/>
        <end position="88"/>
    </location>
</feature>
<keyword evidence="1" id="KW-0472">Membrane</keyword>
<proteinExistence type="predicted"/>